<keyword evidence="4" id="KW-1133">Transmembrane helix</keyword>
<keyword evidence="4" id="KW-0472">Membrane</keyword>
<evidence type="ECO:0000313" key="6">
    <source>
        <dbReference type="Proteomes" id="UP001079657"/>
    </source>
</evidence>
<protein>
    <recommendedName>
        <fullName evidence="2">Putative gluconeogenesis factor</fullName>
    </recommendedName>
</protein>
<dbReference type="PROSITE" id="PS50889">
    <property type="entry name" value="S4"/>
    <property type="match status" value="1"/>
</dbReference>
<accession>A0ABT4CQF0</accession>
<comment type="similarity">
    <text evidence="2">Belongs to the gluconeogenesis factor family.</text>
</comment>
<dbReference type="PANTHER" id="PTHR30135:SF3">
    <property type="entry name" value="GLUCONEOGENESIS FACTOR-RELATED"/>
    <property type="match status" value="1"/>
</dbReference>
<feature type="transmembrane region" description="Helical" evidence="4">
    <location>
        <begin position="16"/>
        <end position="35"/>
    </location>
</feature>
<dbReference type="Proteomes" id="UP001079657">
    <property type="component" value="Unassembled WGS sequence"/>
</dbReference>
<organism evidence="5 6">
    <name type="scientific">Clostridium ganghwense</name>
    <dbReference type="NCBI Taxonomy" id="312089"/>
    <lineage>
        <taxon>Bacteria</taxon>
        <taxon>Bacillati</taxon>
        <taxon>Bacillota</taxon>
        <taxon>Clostridia</taxon>
        <taxon>Eubacteriales</taxon>
        <taxon>Clostridiaceae</taxon>
        <taxon>Clostridium</taxon>
    </lineage>
</organism>
<dbReference type="RefSeq" id="WP_268050132.1">
    <property type="nucleotide sequence ID" value="NZ_JAPQES010000004.1"/>
</dbReference>
<evidence type="ECO:0000256" key="1">
    <source>
        <dbReference type="ARBA" id="ARBA00022490"/>
    </source>
</evidence>
<dbReference type="HAMAP" id="MF_00973">
    <property type="entry name" value="Gluconeogen_factor"/>
    <property type="match status" value="1"/>
</dbReference>
<keyword evidence="6" id="KW-1185">Reference proteome</keyword>
<dbReference type="SUPFAM" id="SSF142338">
    <property type="entry name" value="CofD-like"/>
    <property type="match status" value="1"/>
</dbReference>
<dbReference type="InterPro" id="IPR038136">
    <property type="entry name" value="CofD-like_dom_sf"/>
</dbReference>
<comment type="function">
    <text evidence="2">Required for morphogenesis under gluconeogenic growth conditions.</text>
</comment>
<dbReference type="CDD" id="cd07187">
    <property type="entry name" value="YvcK_like"/>
    <property type="match status" value="1"/>
</dbReference>
<evidence type="ECO:0000256" key="3">
    <source>
        <dbReference type="PROSITE-ProRule" id="PRU00182"/>
    </source>
</evidence>
<feature type="transmembrane region" description="Helical" evidence="4">
    <location>
        <begin position="47"/>
        <end position="67"/>
    </location>
</feature>
<proteinExistence type="inferred from homology"/>
<evidence type="ECO:0000256" key="2">
    <source>
        <dbReference type="HAMAP-Rule" id="MF_00973"/>
    </source>
</evidence>
<dbReference type="PANTHER" id="PTHR30135">
    <property type="entry name" value="UNCHARACTERIZED PROTEIN YVCK-RELATED"/>
    <property type="match status" value="1"/>
</dbReference>
<evidence type="ECO:0000256" key="4">
    <source>
        <dbReference type="SAM" id="Phobius"/>
    </source>
</evidence>
<dbReference type="Gene3D" id="3.40.50.10680">
    <property type="entry name" value="CofD-like domains"/>
    <property type="match status" value="1"/>
</dbReference>
<keyword evidence="1 2" id="KW-0963">Cytoplasm</keyword>
<comment type="subcellular location">
    <subcellularLocation>
        <location evidence="2">Cytoplasm</location>
    </subcellularLocation>
</comment>
<keyword evidence="3" id="KW-0694">RNA-binding</keyword>
<dbReference type="NCBIfam" id="TIGR01826">
    <property type="entry name" value="CofD_related"/>
    <property type="match status" value="1"/>
</dbReference>
<keyword evidence="4" id="KW-0812">Transmembrane</keyword>
<comment type="caution">
    <text evidence="5">The sequence shown here is derived from an EMBL/GenBank/DDBJ whole genome shotgun (WGS) entry which is preliminary data.</text>
</comment>
<dbReference type="InterPro" id="IPR010119">
    <property type="entry name" value="Gluconeogen_factor"/>
</dbReference>
<sequence>MKLVEWLKPGIKVKRWIALGAMGILFIVFAAVEFFNKRVINSNYMSFYAFLIISGIIILYISVTQGIRSVMALVNKGYLNVSLDSDKLENLIYEKRLLVKGPKIVAIGGGTGLSTMLRGLKYYTSNITAIVTVGDDGGGSGTLREELGMLPPGDIRNCILALADTEPLMEDLLQYRFKDGNLKNQSFGNLFLAAMDGVSNNFEEAVQKMSSVLAVTGRVLPVTLDDMVLKAKLKNGNVIEGESNIPKQVAEQNSKISRLFIEPENAQALKEAVEAIREADAVILGPGSLYTSVIPNLLVKDISKALKDTNALKIYVSNIMTQEGETDDYGVAEHIQAVFKHGGTGIIDYVATNTESISDEIKQKYLEENAKQVKIDEKKINSLNVKIAEGDFVTIKNGWLRHDPDKLAKFLIEIIMDKKLLYDKKKIIEYFYLYQRLKENKKSKE</sequence>
<evidence type="ECO:0000313" key="5">
    <source>
        <dbReference type="EMBL" id="MCY6371262.1"/>
    </source>
</evidence>
<dbReference type="EMBL" id="JAPQES010000004">
    <property type="protein sequence ID" value="MCY6371262.1"/>
    <property type="molecule type" value="Genomic_DNA"/>
</dbReference>
<name>A0ABT4CQF0_9CLOT</name>
<dbReference type="Pfam" id="PF01933">
    <property type="entry name" value="CofD"/>
    <property type="match status" value="1"/>
</dbReference>
<dbReference type="InterPro" id="IPR002882">
    <property type="entry name" value="CofD"/>
</dbReference>
<reference evidence="5" key="1">
    <citation type="submission" date="2022-12" db="EMBL/GenBank/DDBJ databases">
        <authorList>
            <person name="Wang J."/>
        </authorList>
    </citation>
    <scope>NUCLEOTIDE SEQUENCE</scope>
    <source>
        <strain evidence="5">HY-42-06</strain>
    </source>
</reference>
<gene>
    <name evidence="5" type="ORF">OXH55_11500</name>
</gene>